<evidence type="ECO:0000256" key="2">
    <source>
        <dbReference type="SAM" id="MobiDB-lite"/>
    </source>
</evidence>
<dbReference type="KEGG" id="cvr:CHLNCDRAFT_144539"/>
<sequence length="279" mass="30411">MQQASYFPVTPSPTQPGPSQVAGGLGGTQFMPEASQQARQQRPGWGGPRDGGFLIASSSQAPKPESERQAKVVRSVTVGQLHNAHQACGSAALWLDGHDFTDPFSAGAVEVVGKLVRVRMRVSVLDVTLEDGTGRITAKRWESGTALDEPAGWEVGAYYRLGLTFNFVPELSPLVAAAWKVTTHFLRAIFEHLHLAVRQQAADRAAAERQQEQAAAEQYQRYQKALEEQGPYAEQGYYTQPAPGQAPPHTPATQPTQPWRSPADAARQARDRQIAMKFV</sequence>
<dbReference type="InParanoid" id="E1ZBM8"/>
<feature type="compositionally biased region" description="Low complexity" evidence="2">
    <location>
        <begin position="251"/>
        <end position="266"/>
    </location>
</feature>
<gene>
    <name evidence="3" type="ORF">CHLNCDRAFT_144539</name>
</gene>
<dbReference type="EMBL" id="GL433841">
    <property type="protein sequence ID" value="EFN56672.1"/>
    <property type="molecule type" value="Genomic_DNA"/>
</dbReference>
<protein>
    <submittedName>
        <fullName evidence="3">Uncharacterized protein</fullName>
    </submittedName>
</protein>
<dbReference type="GeneID" id="17356206"/>
<reference evidence="3 4" key="1">
    <citation type="journal article" date="2010" name="Plant Cell">
        <title>The Chlorella variabilis NC64A genome reveals adaptation to photosymbiosis, coevolution with viruses, and cryptic sex.</title>
        <authorList>
            <person name="Blanc G."/>
            <person name="Duncan G."/>
            <person name="Agarkova I."/>
            <person name="Borodovsky M."/>
            <person name="Gurnon J."/>
            <person name="Kuo A."/>
            <person name="Lindquist E."/>
            <person name="Lucas S."/>
            <person name="Pangilinan J."/>
            <person name="Polle J."/>
            <person name="Salamov A."/>
            <person name="Terry A."/>
            <person name="Yamada T."/>
            <person name="Dunigan D.D."/>
            <person name="Grigoriev I.V."/>
            <person name="Claverie J.M."/>
            <person name="Van Etten J.L."/>
        </authorList>
    </citation>
    <scope>NUCLEOTIDE SEQUENCE [LARGE SCALE GENOMIC DNA]</scope>
    <source>
        <strain evidence="3 4">NC64A</strain>
    </source>
</reference>
<evidence type="ECO:0000256" key="1">
    <source>
        <dbReference type="SAM" id="Coils"/>
    </source>
</evidence>
<feature type="region of interest" description="Disordered" evidence="2">
    <location>
        <begin position="230"/>
        <end position="272"/>
    </location>
</feature>
<name>E1ZBM8_CHLVA</name>
<dbReference type="Proteomes" id="UP000008141">
    <property type="component" value="Unassembled WGS sequence"/>
</dbReference>
<keyword evidence="1" id="KW-0175">Coiled coil</keyword>
<dbReference type="AlphaFoldDB" id="E1ZBM8"/>
<dbReference type="OrthoDB" id="25571at2759"/>
<dbReference type="InterPro" id="IPR012340">
    <property type="entry name" value="NA-bd_OB-fold"/>
</dbReference>
<dbReference type="STRING" id="554065.E1ZBM8"/>
<feature type="coiled-coil region" evidence="1">
    <location>
        <begin position="197"/>
        <end position="229"/>
    </location>
</feature>
<dbReference type="RefSeq" id="XP_005848774.1">
    <property type="nucleotide sequence ID" value="XM_005848712.1"/>
</dbReference>
<proteinExistence type="predicted"/>
<organism evidence="4">
    <name type="scientific">Chlorella variabilis</name>
    <name type="common">Green alga</name>
    <dbReference type="NCBI Taxonomy" id="554065"/>
    <lineage>
        <taxon>Eukaryota</taxon>
        <taxon>Viridiplantae</taxon>
        <taxon>Chlorophyta</taxon>
        <taxon>core chlorophytes</taxon>
        <taxon>Trebouxiophyceae</taxon>
        <taxon>Chlorellales</taxon>
        <taxon>Chlorellaceae</taxon>
        <taxon>Chlorella clade</taxon>
        <taxon>Chlorella</taxon>
    </lineage>
</organism>
<accession>E1ZBM8</accession>
<feature type="region of interest" description="Disordered" evidence="2">
    <location>
        <begin position="1"/>
        <end position="69"/>
    </location>
</feature>
<keyword evidence="4" id="KW-1185">Reference proteome</keyword>
<evidence type="ECO:0000313" key="3">
    <source>
        <dbReference type="EMBL" id="EFN56672.1"/>
    </source>
</evidence>
<dbReference type="Gene3D" id="2.40.50.140">
    <property type="entry name" value="Nucleic acid-binding proteins"/>
    <property type="match status" value="1"/>
</dbReference>
<evidence type="ECO:0000313" key="4">
    <source>
        <dbReference type="Proteomes" id="UP000008141"/>
    </source>
</evidence>